<evidence type="ECO:0000313" key="2">
    <source>
        <dbReference type="Proteomes" id="UP000179237"/>
    </source>
</evidence>
<accession>A0A1F5FNW6</accession>
<organism evidence="1 2">
    <name type="scientific">Candidatus Collierbacteria bacterium RIFOXYD1_FULL_40_9</name>
    <dbReference type="NCBI Taxonomy" id="1817731"/>
    <lineage>
        <taxon>Bacteria</taxon>
        <taxon>Candidatus Collieribacteriota</taxon>
    </lineage>
</organism>
<proteinExistence type="predicted"/>
<dbReference type="EMBL" id="MFAQ01000046">
    <property type="protein sequence ID" value="OGD81327.1"/>
    <property type="molecule type" value="Genomic_DNA"/>
</dbReference>
<comment type="caution">
    <text evidence="1">The sequence shown here is derived from an EMBL/GenBank/DDBJ whole genome shotgun (WGS) entry which is preliminary data.</text>
</comment>
<dbReference type="Proteomes" id="UP000179237">
    <property type="component" value="Unassembled WGS sequence"/>
</dbReference>
<gene>
    <name evidence="1" type="ORF">A2572_02290</name>
</gene>
<evidence type="ECO:0000313" key="1">
    <source>
        <dbReference type="EMBL" id="OGD81327.1"/>
    </source>
</evidence>
<protein>
    <submittedName>
        <fullName evidence="1">Uncharacterized protein</fullName>
    </submittedName>
</protein>
<sequence length="354" mass="40020">MIEKKLEDKKNRVPERIEVDFPYVVLADFEHVFGRFEGLLGDQKVDEFEKKVALVLAKASPDLTNMVSLKIKKITDEVESRIAKERSTGSKVGVVQLDRYINGDDKGDYFRLEVSRGVSGGLVPRPGCDVEVDDQFRALAEWVVKGNYDELLIVDDVLAFGDTLTPMLNGFKELIPETKLKVLVGLAASGGGWQGLERVTEETGVEVEAVTIVKAGEENEWTSGMAMPALRDFTFLGGKISVDEVTGKRQNFPYFLPFSVPVISFMPKERRYDAAVEMLNISIEVVEEMRRNLGRDLVMKDLQDAGFGLPSVKLECLQDLKWVPSEEDSVWEYLQYNKHLLENFEEEIREEALR</sequence>
<name>A0A1F5FNW6_9BACT</name>
<dbReference type="AlphaFoldDB" id="A0A1F5FNW6"/>
<reference evidence="1 2" key="1">
    <citation type="journal article" date="2016" name="Nat. Commun.">
        <title>Thousands of microbial genomes shed light on interconnected biogeochemical processes in an aquifer system.</title>
        <authorList>
            <person name="Anantharaman K."/>
            <person name="Brown C.T."/>
            <person name="Hug L.A."/>
            <person name="Sharon I."/>
            <person name="Castelle C.J."/>
            <person name="Probst A.J."/>
            <person name="Thomas B.C."/>
            <person name="Singh A."/>
            <person name="Wilkins M.J."/>
            <person name="Karaoz U."/>
            <person name="Brodie E.L."/>
            <person name="Williams K.H."/>
            <person name="Hubbard S.S."/>
            <person name="Banfield J.F."/>
        </authorList>
    </citation>
    <scope>NUCLEOTIDE SEQUENCE [LARGE SCALE GENOMIC DNA]</scope>
</reference>